<dbReference type="EMBL" id="CP019948">
    <property type="protein sequence ID" value="ARN81728.1"/>
    <property type="molecule type" value="Genomic_DNA"/>
</dbReference>
<dbReference type="Proteomes" id="UP000193978">
    <property type="component" value="Chromosome"/>
</dbReference>
<protein>
    <submittedName>
        <fullName evidence="1">Uncharacterized protein</fullName>
    </submittedName>
</protein>
<organism evidence="1 2">
    <name type="scientific">Methylocystis bryophila</name>
    <dbReference type="NCBI Taxonomy" id="655015"/>
    <lineage>
        <taxon>Bacteria</taxon>
        <taxon>Pseudomonadati</taxon>
        <taxon>Pseudomonadota</taxon>
        <taxon>Alphaproteobacteria</taxon>
        <taxon>Hyphomicrobiales</taxon>
        <taxon>Methylocystaceae</taxon>
        <taxon>Methylocystis</taxon>
    </lineage>
</organism>
<proteinExistence type="predicted"/>
<dbReference type="InterPro" id="IPR008972">
    <property type="entry name" value="Cupredoxin"/>
</dbReference>
<dbReference type="AlphaFoldDB" id="A0A1W6MVT9"/>
<dbReference type="Gene3D" id="2.60.40.420">
    <property type="entry name" value="Cupredoxins - blue copper proteins"/>
    <property type="match status" value="1"/>
</dbReference>
<dbReference type="SUPFAM" id="SSF49503">
    <property type="entry name" value="Cupredoxins"/>
    <property type="match status" value="1"/>
</dbReference>
<dbReference type="KEGG" id="mbry:B1812_12305"/>
<accession>A0A1W6MVT9</accession>
<dbReference type="OrthoDB" id="9757546at2"/>
<dbReference type="RefSeq" id="WP_085771845.1">
    <property type="nucleotide sequence ID" value="NZ_AP027149.1"/>
</dbReference>
<evidence type="ECO:0000313" key="1">
    <source>
        <dbReference type="EMBL" id="ARN81728.1"/>
    </source>
</evidence>
<name>A0A1W6MVT9_9HYPH</name>
<evidence type="ECO:0000313" key="2">
    <source>
        <dbReference type="Proteomes" id="UP000193978"/>
    </source>
</evidence>
<gene>
    <name evidence="1" type="ORF">B1812_12305</name>
</gene>
<sequence length="132" mass="14385">MVANPVAQCRSAVLKFHFVNRLPKLDPVKVTHSACLEKSGSECRLRGLGFRVLEDNLPLGVAAPNPKINDQVMNDQNGVCSVEQWRDGSCASPPVVLDIAFSEIGECVYDCHILEHEDGGMMAKIKVVPSPQ</sequence>
<reference evidence="1 2" key="1">
    <citation type="submission" date="2017-02" db="EMBL/GenBank/DDBJ databases">
        <authorList>
            <person name="Peterson S.W."/>
        </authorList>
    </citation>
    <scope>NUCLEOTIDE SEQUENCE [LARGE SCALE GENOMIC DNA]</scope>
    <source>
        <strain evidence="1 2">S285</strain>
    </source>
</reference>
<keyword evidence="2" id="KW-1185">Reference proteome</keyword>